<proteinExistence type="predicted"/>
<evidence type="ECO:0000313" key="2">
    <source>
        <dbReference type="EMBL" id="KFA87572.1"/>
    </source>
</evidence>
<dbReference type="EMBL" id="JPMI01000367">
    <property type="protein sequence ID" value="KFA87572.1"/>
    <property type="molecule type" value="Genomic_DNA"/>
</dbReference>
<comment type="caution">
    <text evidence="2">The sequence shown here is derived from an EMBL/GenBank/DDBJ whole genome shotgun (WGS) entry which is preliminary data.</text>
</comment>
<accession>A0A084SGI7</accession>
<sequence>MWLRESGGLQKALEAQPVQAAQRTLQGAMDQAGVPTTSAIGLSTLQLGLTAIGFALLYRKLGCIQERLDEALNRLAELKVEVSWLDRRADAEIFARSAAAIESARWAERSGRLEQLTQLRHAFTAACSHHRALLTAASSAKRVHAHAGAYMAHLMGLAQSGLARARCDALLDGPQQAREHFLPVKKEVEQFTEVLRAPLRQLDKHPELLTLAPAAQASVRDALGSARMEAEGLVTLDTQLEHCIRHGLSWKEWESIGAGDESERVLILLPGSAMGREAARH</sequence>
<evidence type="ECO:0000256" key="1">
    <source>
        <dbReference type="SAM" id="Coils"/>
    </source>
</evidence>
<reference evidence="2 3" key="1">
    <citation type="submission" date="2014-07" db="EMBL/GenBank/DDBJ databases">
        <title>Draft Genome Sequence of Gephyronic Acid Producer, Cystobacter violaceus Strain Cb vi76.</title>
        <authorList>
            <person name="Stevens D.C."/>
            <person name="Young J."/>
            <person name="Carmichael R."/>
            <person name="Tan J."/>
            <person name="Taylor R.E."/>
        </authorList>
    </citation>
    <scope>NUCLEOTIDE SEQUENCE [LARGE SCALE GENOMIC DNA]</scope>
    <source>
        <strain evidence="2 3">Cb vi76</strain>
    </source>
</reference>
<dbReference type="AlphaFoldDB" id="A0A084SGI7"/>
<feature type="coiled-coil region" evidence="1">
    <location>
        <begin position="61"/>
        <end position="88"/>
    </location>
</feature>
<gene>
    <name evidence="2" type="ORF">Q664_46985</name>
</gene>
<keyword evidence="1" id="KW-0175">Coiled coil</keyword>
<protein>
    <submittedName>
        <fullName evidence="2">Uncharacterized protein</fullName>
    </submittedName>
</protein>
<name>A0A084SGI7_9BACT</name>
<evidence type="ECO:0000313" key="3">
    <source>
        <dbReference type="Proteomes" id="UP000028547"/>
    </source>
</evidence>
<dbReference type="Proteomes" id="UP000028547">
    <property type="component" value="Unassembled WGS sequence"/>
</dbReference>
<organism evidence="2 3">
    <name type="scientific">Archangium violaceum Cb vi76</name>
    <dbReference type="NCBI Taxonomy" id="1406225"/>
    <lineage>
        <taxon>Bacteria</taxon>
        <taxon>Pseudomonadati</taxon>
        <taxon>Myxococcota</taxon>
        <taxon>Myxococcia</taxon>
        <taxon>Myxococcales</taxon>
        <taxon>Cystobacterineae</taxon>
        <taxon>Archangiaceae</taxon>
        <taxon>Archangium</taxon>
    </lineage>
</organism>